<reference evidence="2" key="1">
    <citation type="submission" date="2021-01" db="EMBL/GenBank/DDBJ databases">
        <title>Adiantum capillus-veneris genome.</title>
        <authorList>
            <person name="Fang Y."/>
            <person name="Liao Q."/>
        </authorList>
    </citation>
    <scope>NUCLEOTIDE SEQUENCE</scope>
    <source>
        <strain evidence="2">H3</strain>
        <tissue evidence="2">Leaf</tissue>
    </source>
</reference>
<organism evidence="2 3">
    <name type="scientific">Adiantum capillus-veneris</name>
    <name type="common">Maidenhair fern</name>
    <dbReference type="NCBI Taxonomy" id="13818"/>
    <lineage>
        <taxon>Eukaryota</taxon>
        <taxon>Viridiplantae</taxon>
        <taxon>Streptophyta</taxon>
        <taxon>Embryophyta</taxon>
        <taxon>Tracheophyta</taxon>
        <taxon>Polypodiopsida</taxon>
        <taxon>Polypodiidae</taxon>
        <taxon>Polypodiales</taxon>
        <taxon>Pteridineae</taxon>
        <taxon>Pteridaceae</taxon>
        <taxon>Vittarioideae</taxon>
        <taxon>Adiantum</taxon>
    </lineage>
</organism>
<feature type="region of interest" description="Disordered" evidence="1">
    <location>
        <begin position="269"/>
        <end position="335"/>
    </location>
</feature>
<feature type="region of interest" description="Disordered" evidence="1">
    <location>
        <begin position="887"/>
        <end position="933"/>
    </location>
</feature>
<keyword evidence="3" id="KW-1185">Reference proteome</keyword>
<accession>A0A9D4ZR21</accession>
<feature type="compositionally biased region" description="Basic and acidic residues" evidence="1">
    <location>
        <begin position="599"/>
        <end position="615"/>
    </location>
</feature>
<dbReference type="Proteomes" id="UP000886520">
    <property type="component" value="Chromosome 3"/>
</dbReference>
<feature type="region of interest" description="Disordered" evidence="1">
    <location>
        <begin position="352"/>
        <end position="372"/>
    </location>
</feature>
<evidence type="ECO:0000313" key="3">
    <source>
        <dbReference type="Proteomes" id="UP000886520"/>
    </source>
</evidence>
<sequence>MPPRRKGTSVTHEHRPDGNASTTEDSHGMVRQNQDKRSVGKDINRPRTGVDEHKQVEQPQQGMVAPGLCQGSSRRRSNVSTLGQSTTVLPVKAPNTTVKMVQSSLKLKGGLDSVPEPKLDQALNLRISTRPRKLVCYNEQSPSHPNNKISSTASKPKAKAAVKRNASSQLLLSDSAKRAKEDPASSTAETLTLAQELTSHVKGRRTRDQELKSLQSDVDKDSAVFAPTTFYMKGMGRTRHQGPKSLQYQIDENSVVGMPCENILLLQTRTKPPKEQNGETAAKSKALEDKKSVTATKQEKKSNILISKNAKMDSAHTAHNQRKKRVSKKVAGAPQDQEMLDEYAGLPMAAAEGNAQDSPTSEFVDEKSSQVHKLVDGSENKETTMKEIKRSSRQIAMANAAQRGKVCLPNAVDVEPREVCSIPQSMHAEKNISSITQKGSSAALLKRTLSGAQVDKEGNTDHNLLLDCKSALKGGVQEFSTVNKWLQSQTQEKGRKTVTRKIVSSRMKGDEVESASVTESAEIESSRNVETNLKSLEKGGLQESINGDKNQQCQTRTRGRKPVTRKGILLATRGDEMEYATVLGIPSVLANNDESSIGDNKHHADTQQKEKEAASRKRTLQGGSGAEESNLGTPLIQVGSIVEIKNVCNAIAMDDTTQIEGRSRKKRTMLGSTQHSKKLKTSNSLCLHTQPLASSEQKLVQETEDAENQQCYKAIKGVDSQDWAATDLTNLGRKIEGSSEKKRKEEGKRKRAMKFDALPVGFGLGISCWSPSPPKCQGLELQESIGVSEFDDQPRLMSPGETEEQPLLQEDAMLEDTSNFISGKMDMKAQPTNGYRVPSSETELRESSPSQTDVKLQCGKVKVKRQVGGKTKKTNTILDASPKLVAARSSGDMWEEKGRESGIDGSKIKRQLSSAKGAATTRSKRLTRRTKHC</sequence>
<feature type="compositionally biased region" description="Basic and acidic residues" evidence="1">
    <location>
        <begin position="285"/>
        <end position="302"/>
    </location>
</feature>
<protein>
    <submittedName>
        <fullName evidence="2">Uncharacterized protein</fullName>
    </submittedName>
</protein>
<evidence type="ECO:0000313" key="2">
    <source>
        <dbReference type="EMBL" id="KAI5082811.1"/>
    </source>
</evidence>
<feature type="compositionally biased region" description="Basic residues" evidence="1">
    <location>
        <begin position="319"/>
        <end position="328"/>
    </location>
</feature>
<feature type="compositionally biased region" description="Polar residues" evidence="1">
    <location>
        <begin position="543"/>
        <end position="556"/>
    </location>
</feature>
<evidence type="ECO:0000256" key="1">
    <source>
        <dbReference type="SAM" id="MobiDB-lite"/>
    </source>
</evidence>
<name>A0A9D4ZR21_ADICA</name>
<feature type="region of interest" description="Disordered" evidence="1">
    <location>
        <begin position="1"/>
        <end position="87"/>
    </location>
</feature>
<feature type="region of interest" description="Disordered" evidence="1">
    <location>
        <begin position="137"/>
        <end position="190"/>
    </location>
</feature>
<comment type="caution">
    <text evidence="2">The sequence shown here is derived from an EMBL/GenBank/DDBJ whole genome shotgun (WGS) entry which is preliminary data.</text>
</comment>
<proteinExistence type="predicted"/>
<feature type="region of interest" description="Disordered" evidence="1">
    <location>
        <begin position="542"/>
        <end position="561"/>
    </location>
</feature>
<feature type="region of interest" description="Disordered" evidence="1">
    <location>
        <begin position="824"/>
        <end position="856"/>
    </location>
</feature>
<feature type="compositionally biased region" description="Basic and acidic residues" evidence="1">
    <location>
        <begin position="24"/>
        <end position="56"/>
    </location>
</feature>
<gene>
    <name evidence="2" type="ORF">GOP47_0002554</name>
</gene>
<feature type="region of interest" description="Disordered" evidence="1">
    <location>
        <begin position="662"/>
        <end position="681"/>
    </location>
</feature>
<feature type="compositionally biased region" description="Polar residues" evidence="1">
    <location>
        <begin position="138"/>
        <end position="147"/>
    </location>
</feature>
<dbReference type="AlphaFoldDB" id="A0A9D4ZR21"/>
<feature type="compositionally biased region" description="Basic residues" evidence="1">
    <location>
        <begin position="922"/>
        <end position="933"/>
    </location>
</feature>
<feature type="region of interest" description="Disordered" evidence="1">
    <location>
        <begin position="593"/>
        <end position="631"/>
    </location>
</feature>
<feature type="compositionally biased region" description="Polar residues" evidence="1">
    <location>
        <begin position="78"/>
        <end position="87"/>
    </location>
</feature>
<dbReference type="OrthoDB" id="10545949at2759"/>
<dbReference type="EMBL" id="JABFUD020000002">
    <property type="protein sequence ID" value="KAI5082811.1"/>
    <property type="molecule type" value="Genomic_DNA"/>
</dbReference>